<dbReference type="Gene3D" id="6.10.10.10">
    <property type="entry name" value="Flagellar export chaperone, C-terminal domain"/>
    <property type="match status" value="1"/>
</dbReference>
<sequence length="551" mass="57327">MALSISTNTLSLSTQRSMRTHDTEGAKLTERLSSGMRINRASDDAAGQAITSRLSSNLRGVSQAMRSLSDATSMLQVADGAMASVTDTLQRLREMAVAAGNGSYTDGDRGALQKETQALLQHITQVGTDTSFNGQALFSQDTVSIGGDERRRAVLDGLQSGWLSSAEDLIKQHYGLMGDGAKLTVNLDTTDGGYNVLASVSGTSSGGKLNNLHLNIDMADFGTAPTPDGGSAPLYSDRIVAHEMVHAVMGRTMNMGSLPQWFVEGTAELINGADERLAGAGSIAGVVATIAGGGFSYEGGYAASRYLHDRMKGLGVEGGIKGIMQYLNNNQSADLDAALNAVSKGVYTSSAAFLADFGANGEQFINTKMNLTNADTGAIGGLDADGGPVRDARAVVPASGTSNAADGLAGFNVVYPDEGSASGVRRVQVQAGDSAGDLIDLQFSSMNARALGLANLDMTRSSVALLSIDRALEFVGEQRVRTGASSNRLDLAAGALETSSQNMQAARSRIQDTDYASDTAQLTRTQILQQAASAMLAQANGQPRSILSLLR</sequence>
<dbReference type="PRINTS" id="PR00207">
    <property type="entry name" value="FLAGELLIN"/>
</dbReference>
<evidence type="ECO:0000256" key="1">
    <source>
        <dbReference type="ARBA" id="ARBA00005709"/>
    </source>
</evidence>
<dbReference type="AlphaFoldDB" id="A0A7W9U713"/>
<evidence type="ECO:0000256" key="2">
    <source>
        <dbReference type="ARBA" id="ARBA00023143"/>
    </source>
</evidence>
<dbReference type="Gene3D" id="1.20.1330.10">
    <property type="entry name" value="f41 fragment of flagellin, N-terminal domain"/>
    <property type="match status" value="2"/>
</dbReference>
<dbReference type="Proteomes" id="UP000540787">
    <property type="component" value="Unassembled WGS sequence"/>
</dbReference>
<evidence type="ECO:0000313" key="7">
    <source>
        <dbReference type="EMBL" id="MBB6132145.1"/>
    </source>
</evidence>
<keyword evidence="2 3" id="KW-0975">Bacterial flagellum</keyword>
<feature type="compositionally biased region" description="Low complexity" evidence="4">
    <location>
        <begin position="1"/>
        <end position="14"/>
    </location>
</feature>
<keyword evidence="7" id="KW-0969">Cilium</keyword>
<evidence type="ECO:0000259" key="5">
    <source>
        <dbReference type="Pfam" id="PF00669"/>
    </source>
</evidence>
<gene>
    <name evidence="7" type="ORF">HD842_000256</name>
</gene>
<protein>
    <recommendedName>
        <fullName evidence="3">Flagellin</fullName>
    </recommendedName>
</protein>
<reference evidence="7 8" key="1">
    <citation type="submission" date="2020-08" db="EMBL/GenBank/DDBJ databases">
        <title>The Agave Microbiome: Exploring the role of microbial communities in plant adaptations to desert environments.</title>
        <authorList>
            <person name="Partida-Martinez L.P."/>
        </authorList>
    </citation>
    <scope>NUCLEOTIDE SEQUENCE [LARGE SCALE GENOMIC DNA]</scope>
    <source>
        <strain evidence="7 8">AT3.2</strain>
    </source>
</reference>
<dbReference type="RefSeq" id="WP_183549912.1">
    <property type="nucleotide sequence ID" value="NZ_JACHBX010000001.1"/>
</dbReference>
<dbReference type="GO" id="GO:0009288">
    <property type="term" value="C:bacterial-type flagellum"/>
    <property type="evidence" value="ECO:0007669"/>
    <property type="project" value="UniProtKB-SubCell"/>
</dbReference>
<comment type="subcellular location">
    <subcellularLocation>
        <location evidence="3">Secreted</location>
    </subcellularLocation>
    <subcellularLocation>
        <location evidence="3">Bacterial flagellum</location>
    </subcellularLocation>
</comment>
<comment type="similarity">
    <text evidence="1 3">Belongs to the bacterial flagellin family.</text>
</comment>
<keyword evidence="7" id="KW-0282">Flagellum</keyword>
<keyword evidence="7" id="KW-0966">Cell projection</keyword>
<dbReference type="GO" id="GO:0005576">
    <property type="term" value="C:extracellular region"/>
    <property type="evidence" value="ECO:0007669"/>
    <property type="project" value="UniProtKB-SubCell"/>
</dbReference>
<dbReference type="GO" id="GO:0005198">
    <property type="term" value="F:structural molecule activity"/>
    <property type="evidence" value="ECO:0007669"/>
    <property type="project" value="UniProtKB-UniRule"/>
</dbReference>
<dbReference type="InterPro" id="IPR042187">
    <property type="entry name" value="Flagellin_C_sub2"/>
</dbReference>
<evidence type="ECO:0000256" key="4">
    <source>
        <dbReference type="SAM" id="MobiDB-lite"/>
    </source>
</evidence>
<evidence type="ECO:0000256" key="3">
    <source>
        <dbReference type="RuleBase" id="RU362073"/>
    </source>
</evidence>
<dbReference type="SUPFAM" id="SSF64518">
    <property type="entry name" value="Phase 1 flagellin"/>
    <property type="match status" value="1"/>
</dbReference>
<evidence type="ECO:0000259" key="6">
    <source>
        <dbReference type="Pfam" id="PF00700"/>
    </source>
</evidence>
<feature type="domain" description="Flagellin C-terminal" evidence="6">
    <location>
        <begin position="467"/>
        <end position="550"/>
    </location>
</feature>
<dbReference type="Pfam" id="PF00700">
    <property type="entry name" value="Flagellin_C"/>
    <property type="match status" value="1"/>
</dbReference>
<accession>A0A7W9U713</accession>
<feature type="domain" description="Flagellin N-terminal" evidence="5">
    <location>
        <begin position="5"/>
        <end position="140"/>
    </location>
</feature>
<name>A0A7W9U713_9BURK</name>
<keyword evidence="8" id="KW-1185">Reference proteome</keyword>
<comment type="function">
    <text evidence="3">Flagellin is the subunit protein which polymerizes to form the filaments of bacterial flagella.</text>
</comment>
<dbReference type="PANTHER" id="PTHR42792:SF2">
    <property type="entry name" value="FLAGELLIN"/>
    <property type="match status" value="1"/>
</dbReference>
<feature type="region of interest" description="Disordered" evidence="4">
    <location>
        <begin position="1"/>
        <end position="24"/>
    </location>
</feature>
<comment type="caution">
    <text evidence="7">The sequence shown here is derived from an EMBL/GenBank/DDBJ whole genome shotgun (WGS) entry which is preliminary data.</text>
</comment>
<dbReference type="Pfam" id="PF00669">
    <property type="entry name" value="Flagellin_N"/>
    <property type="match status" value="1"/>
</dbReference>
<dbReference type="PANTHER" id="PTHR42792">
    <property type="entry name" value="FLAGELLIN"/>
    <property type="match status" value="1"/>
</dbReference>
<dbReference type="InterPro" id="IPR001492">
    <property type="entry name" value="Flagellin"/>
</dbReference>
<proteinExistence type="inferred from homology"/>
<organism evidence="7 8">
    <name type="scientific">Massilia aurea</name>
    <dbReference type="NCBI Taxonomy" id="373040"/>
    <lineage>
        <taxon>Bacteria</taxon>
        <taxon>Pseudomonadati</taxon>
        <taxon>Pseudomonadota</taxon>
        <taxon>Betaproteobacteria</taxon>
        <taxon>Burkholderiales</taxon>
        <taxon>Oxalobacteraceae</taxon>
        <taxon>Telluria group</taxon>
        <taxon>Massilia</taxon>
    </lineage>
</organism>
<dbReference type="NCBIfam" id="NF033876">
    <property type="entry name" value="flagella_HExxH"/>
    <property type="match status" value="1"/>
</dbReference>
<dbReference type="InterPro" id="IPR001029">
    <property type="entry name" value="Flagellin_N"/>
</dbReference>
<evidence type="ECO:0000313" key="8">
    <source>
        <dbReference type="Proteomes" id="UP000540787"/>
    </source>
</evidence>
<dbReference type="EMBL" id="JACHBX010000001">
    <property type="protein sequence ID" value="MBB6132145.1"/>
    <property type="molecule type" value="Genomic_DNA"/>
</dbReference>
<keyword evidence="3" id="KW-0964">Secreted</keyword>
<dbReference type="InterPro" id="IPR046358">
    <property type="entry name" value="Flagellin_C"/>
</dbReference>